<sequence length="88" mass="9568">MTGNESSSSVHSNHGPGQKWRLRSHRCFSSLDYAQSASGSPLLTARPRRNTLGNADLSNLERRRVSAASSPLIRGLNCSVFDVVITVK</sequence>
<keyword evidence="3" id="KW-1185">Reference proteome</keyword>
<reference evidence="2" key="1">
    <citation type="submission" date="2021-01" db="EMBL/GenBank/DDBJ databases">
        <authorList>
            <person name="Zahm M."/>
            <person name="Roques C."/>
            <person name="Cabau C."/>
            <person name="Klopp C."/>
            <person name="Donnadieu C."/>
            <person name="Jouanno E."/>
            <person name="Lampietro C."/>
            <person name="Louis A."/>
            <person name="Herpin A."/>
            <person name="Echchiki A."/>
            <person name="Berthelot C."/>
            <person name="Parey E."/>
            <person name="Roest-Crollius H."/>
            <person name="Braasch I."/>
            <person name="Postlethwait J."/>
            <person name="Bobe J."/>
            <person name="Montfort J."/>
            <person name="Bouchez O."/>
            <person name="Begum T."/>
            <person name="Mejri S."/>
            <person name="Adams A."/>
            <person name="Chen W.-J."/>
            <person name="Guiguen Y."/>
        </authorList>
    </citation>
    <scope>NUCLEOTIDE SEQUENCE</scope>
    <source>
        <strain evidence="2">YG-15Mar2019-1</strain>
        <tissue evidence="2">Brain</tissue>
    </source>
</reference>
<dbReference type="EMBL" id="JAFDVH010000001">
    <property type="protein sequence ID" value="KAG7492554.1"/>
    <property type="molecule type" value="Genomic_DNA"/>
</dbReference>
<feature type="compositionally biased region" description="Polar residues" evidence="1">
    <location>
        <begin position="1"/>
        <end position="12"/>
    </location>
</feature>
<dbReference type="AlphaFoldDB" id="A0A9D3QK91"/>
<proteinExistence type="predicted"/>
<feature type="region of interest" description="Disordered" evidence="1">
    <location>
        <begin position="1"/>
        <end position="20"/>
    </location>
</feature>
<evidence type="ECO:0000313" key="3">
    <source>
        <dbReference type="Proteomes" id="UP001046870"/>
    </source>
</evidence>
<protein>
    <submittedName>
        <fullName evidence="2">Uncharacterized protein</fullName>
    </submittedName>
</protein>
<dbReference type="Proteomes" id="UP001046870">
    <property type="component" value="Chromosome 1"/>
</dbReference>
<evidence type="ECO:0000256" key="1">
    <source>
        <dbReference type="SAM" id="MobiDB-lite"/>
    </source>
</evidence>
<evidence type="ECO:0000313" key="2">
    <source>
        <dbReference type="EMBL" id="KAG7492554.1"/>
    </source>
</evidence>
<name>A0A9D3QK91_MEGAT</name>
<accession>A0A9D3QK91</accession>
<organism evidence="2 3">
    <name type="scientific">Megalops atlanticus</name>
    <name type="common">Tarpon</name>
    <name type="synonym">Clupea gigantea</name>
    <dbReference type="NCBI Taxonomy" id="7932"/>
    <lineage>
        <taxon>Eukaryota</taxon>
        <taxon>Metazoa</taxon>
        <taxon>Chordata</taxon>
        <taxon>Craniata</taxon>
        <taxon>Vertebrata</taxon>
        <taxon>Euteleostomi</taxon>
        <taxon>Actinopterygii</taxon>
        <taxon>Neopterygii</taxon>
        <taxon>Teleostei</taxon>
        <taxon>Elopiformes</taxon>
        <taxon>Megalopidae</taxon>
        <taxon>Megalops</taxon>
    </lineage>
</organism>
<gene>
    <name evidence="2" type="ORF">MATL_G00015990</name>
</gene>
<comment type="caution">
    <text evidence="2">The sequence shown here is derived from an EMBL/GenBank/DDBJ whole genome shotgun (WGS) entry which is preliminary data.</text>
</comment>